<evidence type="ECO:0000256" key="8">
    <source>
        <dbReference type="ARBA" id="ARBA00023274"/>
    </source>
</evidence>
<keyword evidence="5" id="KW-0963">Cytoplasm</keyword>
<dbReference type="GO" id="GO:0006614">
    <property type="term" value="P:SRP-dependent cotranslational protein targeting to membrane"/>
    <property type="evidence" value="ECO:0007669"/>
    <property type="project" value="InterPro"/>
</dbReference>
<reference evidence="11 12" key="1">
    <citation type="submission" date="2021-06" db="EMBL/GenBank/DDBJ databases">
        <title>Genome sequence of Babesia caballi.</title>
        <authorList>
            <person name="Yamagishi J."/>
            <person name="Kidaka T."/>
            <person name="Ochi A."/>
        </authorList>
    </citation>
    <scope>NUCLEOTIDE SEQUENCE [LARGE SCALE GENOMIC DNA]</scope>
    <source>
        <strain evidence="11">USDA-D6B2</strain>
    </source>
</reference>
<sequence>MAGEAAFTASAEKALRDVKQLIAEGQFAEASRMCLRAIRVHGGVNAFYRAKCYCDLQLSRWHSCLETVGWLHLFVEHPSLVEQSHQRCPKRMRLAARERRAEQHADRLEVVRGAVGAHIVNGECMWLHFEQAYSYYKLGHFERALSALRLCGANERPCDLQRSTKGNGPSADATTAADVRLNDALLPKYRFLLAQVYVRLGRFASARLIYSSAQTSKEDSLVALNSLSTDLNLAADLDQTARAALFASIDRDIEAKAGSEEALSYEHAYNWAIAKLLEGDFASAEAHLDVSEERLYAELQNDLGESSSAGGQPEFAALGALRVFLLHQRGCGELARSRNDALMASFDDHEGIDPAVLLIIRNNCLCLRGPEDGVAELIAKLEVLLKRDNVVCKFTPRELVAVHGNVLIRLLVAGDTASCRRHVMRFMDRLRQDESLHNTLACAEYIEGKVDGSISALKRGLAAHPGSVRLKLSLIRLLISARRFKSALRTAQAFEAALLSNGEAVFYWSALLQCYVQLGNLRGVVDVLSRLADCPHSPATAAALWRGCRFLESHGRHEEALRVYRCLLERDPESAPVLCGVLFNESFLPGAAGGRSHPLPAAVSESLFQGLRFIDPEELEAEGQVRFVPQAVEVRKSVKSRKRRRVRAPKVDTTRGTPDPERWLPKYQRAAFKKLLKRKKDMTKGHTQGSTADSASTKPSSGTIHTDSASVRCVFRPRSLDLSSGVAATRRSDRIMLRLAFGGAHLGFTVACTTACCGAVAMT</sequence>
<protein>
    <recommendedName>
        <fullName evidence="4">Signal recognition particle subunit SRP72</fullName>
    </recommendedName>
</protein>
<feature type="compositionally biased region" description="Basic residues" evidence="9">
    <location>
        <begin position="638"/>
        <end position="648"/>
    </location>
</feature>
<dbReference type="Gene3D" id="1.25.40.10">
    <property type="entry name" value="Tetratricopeptide repeat domain"/>
    <property type="match status" value="2"/>
</dbReference>
<dbReference type="Proteomes" id="UP001497744">
    <property type="component" value="Unassembled WGS sequence"/>
</dbReference>
<dbReference type="GeneID" id="94197228"/>
<feature type="compositionally biased region" description="Polar residues" evidence="9">
    <location>
        <begin position="685"/>
        <end position="706"/>
    </location>
</feature>
<comment type="caution">
    <text evidence="11">The sequence shown here is derived from an EMBL/GenBank/DDBJ whole genome shotgun (WGS) entry which is preliminary data.</text>
</comment>
<dbReference type="InterPro" id="IPR011990">
    <property type="entry name" value="TPR-like_helical_dom_sf"/>
</dbReference>
<dbReference type="SUPFAM" id="SSF48452">
    <property type="entry name" value="TPR-like"/>
    <property type="match status" value="2"/>
</dbReference>
<proteinExistence type="inferred from homology"/>
<comment type="similarity">
    <text evidence="3">Belongs to the SRP72 family.</text>
</comment>
<evidence type="ECO:0000256" key="1">
    <source>
        <dbReference type="ARBA" id="ARBA00004240"/>
    </source>
</evidence>
<dbReference type="GO" id="GO:0005786">
    <property type="term" value="C:signal recognition particle, endoplasmic reticulum targeting"/>
    <property type="evidence" value="ECO:0007669"/>
    <property type="project" value="UniProtKB-KW"/>
</dbReference>
<organism evidence="11 12">
    <name type="scientific">Babesia caballi</name>
    <dbReference type="NCBI Taxonomy" id="5871"/>
    <lineage>
        <taxon>Eukaryota</taxon>
        <taxon>Sar</taxon>
        <taxon>Alveolata</taxon>
        <taxon>Apicomplexa</taxon>
        <taxon>Aconoidasida</taxon>
        <taxon>Piroplasmida</taxon>
        <taxon>Babesiidae</taxon>
        <taxon>Babesia</taxon>
    </lineage>
</organism>
<dbReference type="GO" id="GO:0043022">
    <property type="term" value="F:ribosome binding"/>
    <property type="evidence" value="ECO:0007669"/>
    <property type="project" value="TreeGrafter"/>
</dbReference>
<dbReference type="RefSeq" id="XP_067717816.1">
    <property type="nucleotide sequence ID" value="XM_067861715.1"/>
</dbReference>
<evidence type="ECO:0000313" key="12">
    <source>
        <dbReference type="Proteomes" id="UP001497744"/>
    </source>
</evidence>
<dbReference type="Pfam" id="PF08492">
    <property type="entry name" value="SRP72"/>
    <property type="match status" value="1"/>
</dbReference>
<evidence type="ECO:0000256" key="3">
    <source>
        <dbReference type="ARBA" id="ARBA00007676"/>
    </source>
</evidence>
<keyword evidence="6" id="KW-0256">Endoplasmic reticulum</keyword>
<evidence type="ECO:0000256" key="7">
    <source>
        <dbReference type="ARBA" id="ARBA00023135"/>
    </source>
</evidence>
<dbReference type="PANTHER" id="PTHR14094:SF9">
    <property type="entry name" value="SIGNAL RECOGNITION PARTICLE SUBUNIT SRP72"/>
    <property type="match status" value="1"/>
</dbReference>
<evidence type="ECO:0000259" key="10">
    <source>
        <dbReference type="Pfam" id="PF08492"/>
    </source>
</evidence>
<evidence type="ECO:0000313" key="11">
    <source>
        <dbReference type="EMBL" id="GIX65747.1"/>
    </source>
</evidence>
<feature type="compositionally biased region" description="Basic and acidic residues" evidence="9">
    <location>
        <begin position="649"/>
        <end position="663"/>
    </location>
</feature>
<accession>A0AAV4M0Z9</accession>
<dbReference type="AlphaFoldDB" id="A0AAV4M0Z9"/>
<dbReference type="EMBL" id="BPLF01000005">
    <property type="protein sequence ID" value="GIX65747.1"/>
    <property type="molecule type" value="Genomic_DNA"/>
</dbReference>
<evidence type="ECO:0000256" key="5">
    <source>
        <dbReference type="ARBA" id="ARBA00022490"/>
    </source>
</evidence>
<keyword evidence="12" id="KW-1185">Reference proteome</keyword>
<keyword evidence="8" id="KW-0687">Ribonucleoprotein</keyword>
<dbReference type="PANTHER" id="PTHR14094">
    <property type="entry name" value="SIGNAL RECOGNITION PARTICLE 72"/>
    <property type="match status" value="1"/>
</dbReference>
<name>A0AAV4M0Z9_BABCB</name>
<gene>
    <name evidence="11" type="ORF">BcabD6B2_51820</name>
</gene>
<dbReference type="GO" id="GO:0005783">
    <property type="term" value="C:endoplasmic reticulum"/>
    <property type="evidence" value="ECO:0007669"/>
    <property type="project" value="UniProtKB-SubCell"/>
</dbReference>
<dbReference type="GO" id="GO:0008312">
    <property type="term" value="F:7S RNA binding"/>
    <property type="evidence" value="ECO:0007669"/>
    <property type="project" value="InterPro"/>
</dbReference>
<feature type="region of interest" description="Disordered" evidence="9">
    <location>
        <begin position="638"/>
        <end position="663"/>
    </location>
</feature>
<evidence type="ECO:0000256" key="4">
    <source>
        <dbReference type="ARBA" id="ARBA00018350"/>
    </source>
</evidence>
<feature type="domain" description="Signal recognition particle SRP72 subunit RNA-binding" evidence="10">
    <location>
        <begin position="635"/>
        <end position="674"/>
    </location>
</feature>
<dbReference type="InterPro" id="IPR026270">
    <property type="entry name" value="SRP72"/>
</dbReference>
<evidence type="ECO:0000256" key="2">
    <source>
        <dbReference type="ARBA" id="ARBA00004496"/>
    </source>
</evidence>
<evidence type="ECO:0000256" key="9">
    <source>
        <dbReference type="SAM" id="MobiDB-lite"/>
    </source>
</evidence>
<feature type="region of interest" description="Disordered" evidence="9">
    <location>
        <begin position="678"/>
        <end position="706"/>
    </location>
</feature>
<keyword evidence="7" id="KW-0733">Signal recognition particle</keyword>
<comment type="subcellular location">
    <subcellularLocation>
        <location evidence="2">Cytoplasm</location>
    </subcellularLocation>
    <subcellularLocation>
        <location evidence="1">Endoplasmic reticulum</location>
    </subcellularLocation>
</comment>
<dbReference type="InterPro" id="IPR013699">
    <property type="entry name" value="Signal_recog_part_SRP72_RNA-bd"/>
</dbReference>
<evidence type="ECO:0000256" key="6">
    <source>
        <dbReference type="ARBA" id="ARBA00022824"/>
    </source>
</evidence>